<gene>
    <name evidence="1" type="ORF">SAMN05216490_3298</name>
</gene>
<evidence type="ECO:0000313" key="2">
    <source>
        <dbReference type="Proteomes" id="UP000199679"/>
    </source>
</evidence>
<evidence type="ECO:0000313" key="1">
    <source>
        <dbReference type="EMBL" id="SDT38622.1"/>
    </source>
</evidence>
<dbReference type="EMBL" id="LT629740">
    <property type="protein sequence ID" value="SDT38622.1"/>
    <property type="molecule type" value="Genomic_DNA"/>
</dbReference>
<accession>A0A1H1ZYX5</accession>
<proteinExistence type="predicted"/>
<organism evidence="1 2">
    <name type="scientific">Mucilaginibacter mallensis</name>
    <dbReference type="NCBI Taxonomy" id="652787"/>
    <lineage>
        <taxon>Bacteria</taxon>
        <taxon>Pseudomonadati</taxon>
        <taxon>Bacteroidota</taxon>
        <taxon>Sphingobacteriia</taxon>
        <taxon>Sphingobacteriales</taxon>
        <taxon>Sphingobacteriaceae</taxon>
        <taxon>Mucilaginibacter</taxon>
    </lineage>
</organism>
<protein>
    <submittedName>
        <fullName evidence="1">Uncharacterized protein</fullName>
    </submittedName>
</protein>
<name>A0A1H1ZYX5_MUCMA</name>
<keyword evidence="2" id="KW-1185">Reference proteome</keyword>
<dbReference type="RefSeq" id="WP_157682179.1">
    <property type="nucleotide sequence ID" value="NZ_LT629740.1"/>
</dbReference>
<dbReference type="Proteomes" id="UP000199679">
    <property type="component" value="Chromosome I"/>
</dbReference>
<dbReference type="PROSITE" id="PS51257">
    <property type="entry name" value="PROKAR_LIPOPROTEIN"/>
    <property type="match status" value="1"/>
</dbReference>
<dbReference type="OrthoDB" id="646505at2"/>
<reference evidence="1 2" key="1">
    <citation type="submission" date="2016-10" db="EMBL/GenBank/DDBJ databases">
        <authorList>
            <person name="de Groot N.N."/>
        </authorList>
    </citation>
    <scope>NUCLEOTIDE SEQUENCE [LARGE SCALE GENOMIC DNA]</scope>
    <source>
        <strain evidence="1 2">MP1X4</strain>
    </source>
</reference>
<dbReference type="AlphaFoldDB" id="A0A1H1ZYX5"/>
<dbReference type="STRING" id="652787.SAMN05216490_3298"/>
<sequence length="330" mass="35196">MKHENFIPTPRKIAFLLSALFIVTVAITGCKKDGAKPASSTAVNTAAANQTKMVSTPFGMVPESKVHLIEQGTEVAQIDGHVKKINSETGAVIEDYGAVTTATNGTQNISGSHLASIHALAAQTGGVGNGYYVYGNLPSGKDIKSFSTSWVVPSAPSRDSTLFLWNGADNVDGSSFMQPVLGWEDGHGATWFIQNWGFANGNYFHSNAIDVASGTTVTGVITQKSATGGNYTYTIAFSGHSSITYTQSFPEPANQTIECWEAYSNTYLAFPPDQKVAMQSMNLQYVGSGTTNQPITWVQTSDGAIYTPSGNNTVFVNNGTTNSQVDFYFQ</sequence>